<evidence type="ECO:0000313" key="2">
    <source>
        <dbReference type="WBParaSite" id="JU765_v2.g4084.t1"/>
    </source>
</evidence>
<reference evidence="2" key="1">
    <citation type="submission" date="2022-11" db="UniProtKB">
        <authorList>
            <consortium name="WormBaseParasite"/>
        </authorList>
    </citation>
    <scope>IDENTIFICATION</scope>
</reference>
<dbReference type="WBParaSite" id="JU765_v2.g4084.t1">
    <property type="protein sequence ID" value="JU765_v2.g4084.t1"/>
    <property type="gene ID" value="JU765_v2.g4084"/>
</dbReference>
<dbReference type="Proteomes" id="UP000887576">
    <property type="component" value="Unplaced"/>
</dbReference>
<name>A0AC34R6T0_9BILA</name>
<organism evidence="1 2">
    <name type="scientific">Panagrolaimus sp. JU765</name>
    <dbReference type="NCBI Taxonomy" id="591449"/>
    <lineage>
        <taxon>Eukaryota</taxon>
        <taxon>Metazoa</taxon>
        <taxon>Ecdysozoa</taxon>
        <taxon>Nematoda</taxon>
        <taxon>Chromadorea</taxon>
        <taxon>Rhabditida</taxon>
        <taxon>Tylenchina</taxon>
        <taxon>Panagrolaimomorpha</taxon>
        <taxon>Panagrolaimoidea</taxon>
        <taxon>Panagrolaimidae</taxon>
        <taxon>Panagrolaimus</taxon>
    </lineage>
</organism>
<sequence length="1594" mass="182372">MRLDEIFKRLTSVLAVSQFRYLLRILTAIGLLIINGLKLDEKVRKYNVTRLKNARSAYFGTLVTLFDNLGQNQLAKEDVDCLWKYGLEPFFEKIIPDSMITFICSWSKNPGIYSLYLKPFVEKTGETTTPLFMMLNYLKIGQFHMKKPILSSVSRILTLADEPSLLENLPELKLEVRDGATLGIEVLLKNLSLLVNFLVENIPTDPKEAKGLPVEYLEILCQLSPYIEDIDAGKHFALTLLTYVLKGKIANERKLLSIMHTIGRLSNCLDDPKSFLKRLVPLFTTFKDRDLRTELLNIVEALSKHKNLVSENNFVENLVILFDLESYDSNHLEDPDYDRRHGAHGKLDRFFDAANEKMDPILLTLFFRSHVHSIATLKDIAVRSSAVSTFHSLIVYVGKMFADDDAVRKEIFKQHLMPLVHAGLLDNTEITRDVYVKALDLLVIHFADDEPRFLIQLKQLKHKNVEQDFFANMCHIQQHRRTRALTNLERSLRDGSVKFRYNCLSKFILPLIKPYLFSVEKKLSVLRDVALKIYTQMMQVASWRIYERLLKTNISKLETDSDTNGTLRVVTAIIDGFHFDLANCTDAKTDYRFVSAANPRRNKRRLGAAIYRREQKKKSTDVQNENAEDELDEEIEIDTPISSENPETILKALTTEIIPHLRKSLKPSISEFGHKYSQHGKSNNDAEEMKRAPIAYVTIQLLLKLPSFAMDQNLQGVMSTILRLLGSKNEKIREKARSNLGRIVQLLGVKYLPFIINELRGTLDKGFKIHVMIYTVQQLILLMEPLLKTGDLDACVETIISICNEEQFGDLSEEKDSEGTAKEEKLSKTTQVFRNLGKFVSCGMLMKVLTPLKEAIDAKPSSRTINKVGKLLSAFSSGLSDNSGMNPADLLEFSYHLLQTYLKDMLDQTTVQSIDDKKEQKKAGLRPESCYLLPAEPKRMGVITKTAVKSKVAVFVEFAMCLMPGPLLKKLFKMDKEFAIKSISPLIPLFLQCLKLKHEKIIGATLKCMFTILERKIPLTDEQLQDFIEKLFVVLSNYAGSDKAVKLRESVFGSVTLLIESRSDTFLTKENLLILLNYAESDMMSNHTQGPAFALIKALLKKKVQDERIPELMNDLKKLSIRSGVEHIRNNAREIVFIYIKNYASDHDQLRDWIKFYLEQLEYNAIEGRLSAMEMINLILDVIQGEVCDKHALYIFIKLAARLVNDDTPQCVKYVCLLIQKLIKSTQSSISDFFSVALDWMSAEKVETKFVGCRILTELIKGSPAFFASQLPKFMNVIFKILLETKEEMMPKEIFIDIFTALIDSLTHSCRFAPDAFMDFMLANESTAELMTKMNFLLTCPFKRIRSASLAFFGQYLALLASKQSTDYQKYVDLMMNFNFVGWLPLSHSMCFIIKSRRIDEEMIDQAVRNLIAISLHIVSEDDFFKFASEIGSICIEETRNMMMQTVRRKAAFKLTAAVVLKSSDAKGLIMVNTMIPFIYRVMSGNSQDEEFKTLANEVSEVIKEKIGAEEYGKILMECSKRDTERALKRKQEDAALKISDPEAYYAAKKMRLENRTVSRKRKKDLANPDNVGKRQKQDRARKLIEDEDVEFFA</sequence>
<protein>
    <submittedName>
        <fullName evidence="2">Small subunit processome component 20 homolog</fullName>
    </submittedName>
</protein>
<proteinExistence type="predicted"/>
<evidence type="ECO:0000313" key="1">
    <source>
        <dbReference type="Proteomes" id="UP000887576"/>
    </source>
</evidence>
<accession>A0AC34R6T0</accession>